<feature type="compositionally biased region" description="Polar residues" evidence="1">
    <location>
        <begin position="1"/>
        <end position="14"/>
    </location>
</feature>
<organism evidence="3 4">
    <name type="scientific">Aspergillus bertholletiae</name>
    <dbReference type="NCBI Taxonomy" id="1226010"/>
    <lineage>
        <taxon>Eukaryota</taxon>
        <taxon>Fungi</taxon>
        <taxon>Dikarya</taxon>
        <taxon>Ascomycota</taxon>
        <taxon>Pezizomycotina</taxon>
        <taxon>Eurotiomycetes</taxon>
        <taxon>Eurotiomycetidae</taxon>
        <taxon>Eurotiales</taxon>
        <taxon>Aspergillaceae</taxon>
        <taxon>Aspergillus</taxon>
        <taxon>Aspergillus subgen. Circumdati</taxon>
    </lineage>
</organism>
<keyword evidence="2" id="KW-0812">Transmembrane</keyword>
<sequence length="63" mass="7444">MHWSSHTRTVNQEPFGQVDMGGRQGRQRRQKKDWIFKLVRVSNSIIFFFPFSLSGTSKREKTS</sequence>
<evidence type="ECO:0000256" key="1">
    <source>
        <dbReference type="SAM" id="MobiDB-lite"/>
    </source>
</evidence>
<feature type="transmembrane region" description="Helical" evidence="2">
    <location>
        <begin position="34"/>
        <end position="53"/>
    </location>
</feature>
<gene>
    <name evidence="3" type="ORF">BDV26DRAFT_250773</name>
</gene>
<dbReference type="Proteomes" id="UP000326198">
    <property type="component" value="Unassembled WGS sequence"/>
</dbReference>
<proteinExistence type="predicted"/>
<keyword evidence="2" id="KW-0472">Membrane</keyword>
<evidence type="ECO:0000313" key="4">
    <source>
        <dbReference type="Proteomes" id="UP000326198"/>
    </source>
</evidence>
<keyword evidence="2" id="KW-1133">Transmembrane helix</keyword>
<accession>A0A5N7BPL1</accession>
<reference evidence="3 4" key="1">
    <citation type="submission" date="2019-04" db="EMBL/GenBank/DDBJ databases">
        <title>Friends and foes A comparative genomics studyof 23 Aspergillus species from section Flavi.</title>
        <authorList>
            <consortium name="DOE Joint Genome Institute"/>
            <person name="Kjaerbolling I."/>
            <person name="Vesth T."/>
            <person name="Frisvad J.C."/>
            <person name="Nybo J.L."/>
            <person name="Theobald S."/>
            <person name="Kildgaard S."/>
            <person name="Isbrandt T."/>
            <person name="Kuo A."/>
            <person name="Sato A."/>
            <person name="Lyhne E.K."/>
            <person name="Kogle M.E."/>
            <person name="Wiebenga A."/>
            <person name="Kun R.S."/>
            <person name="Lubbers R.J."/>
            <person name="Makela M.R."/>
            <person name="Barry K."/>
            <person name="Chovatia M."/>
            <person name="Clum A."/>
            <person name="Daum C."/>
            <person name="Haridas S."/>
            <person name="He G."/>
            <person name="LaButti K."/>
            <person name="Lipzen A."/>
            <person name="Mondo S."/>
            <person name="Riley R."/>
            <person name="Salamov A."/>
            <person name="Simmons B.A."/>
            <person name="Magnuson J.K."/>
            <person name="Henrissat B."/>
            <person name="Mortensen U.H."/>
            <person name="Larsen T.O."/>
            <person name="Devries R.P."/>
            <person name="Grigoriev I.V."/>
            <person name="Machida M."/>
            <person name="Baker S.E."/>
            <person name="Andersen M.R."/>
        </authorList>
    </citation>
    <scope>NUCLEOTIDE SEQUENCE [LARGE SCALE GENOMIC DNA]</scope>
    <source>
        <strain evidence="3 4">IBT 29228</strain>
    </source>
</reference>
<protein>
    <submittedName>
        <fullName evidence="3">Uncharacterized protein</fullName>
    </submittedName>
</protein>
<dbReference type="EMBL" id="ML736153">
    <property type="protein sequence ID" value="KAE8383774.1"/>
    <property type="molecule type" value="Genomic_DNA"/>
</dbReference>
<name>A0A5N7BPL1_9EURO</name>
<evidence type="ECO:0000313" key="3">
    <source>
        <dbReference type="EMBL" id="KAE8383774.1"/>
    </source>
</evidence>
<feature type="region of interest" description="Disordered" evidence="1">
    <location>
        <begin position="1"/>
        <end position="30"/>
    </location>
</feature>
<keyword evidence="4" id="KW-1185">Reference proteome</keyword>
<evidence type="ECO:0000256" key="2">
    <source>
        <dbReference type="SAM" id="Phobius"/>
    </source>
</evidence>
<dbReference type="AlphaFoldDB" id="A0A5N7BPL1"/>